<feature type="region of interest" description="Disordered" evidence="1">
    <location>
        <begin position="234"/>
        <end position="256"/>
    </location>
</feature>
<reference evidence="3" key="1">
    <citation type="journal article" date="2021" name="IMA Fungus">
        <title>Genomic characterization of three marine fungi, including Emericellopsis atlantica sp. nov. with signatures of a generalist lifestyle and marine biomass degradation.</title>
        <authorList>
            <person name="Hagestad O.C."/>
            <person name="Hou L."/>
            <person name="Andersen J.H."/>
            <person name="Hansen E.H."/>
            <person name="Altermark B."/>
            <person name="Li C."/>
            <person name="Kuhnert E."/>
            <person name="Cox R.J."/>
            <person name="Crous P.W."/>
            <person name="Spatafora J.W."/>
            <person name="Lail K."/>
            <person name="Amirebrahimi M."/>
            <person name="Lipzen A."/>
            <person name="Pangilinan J."/>
            <person name="Andreopoulos W."/>
            <person name="Hayes R.D."/>
            <person name="Ng V."/>
            <person name="Grigoriev I.V."/>
            <person name="Jackson S.A."/>
            <person name="Sutton T.D.S."/>
            <person name="Dobson A.D.W."/>
            <person name="Rama T."/>
        </authorList>
    </citation>
    <scope>NUCLEOTIDE SEQUENCE</scope>
    <source>
        <strain evidence="3">TRa018bII</strain>
    </source>
</reference>
<sequence>MPPTTQTFGTVPRFLLPRRGSIWQRPQVRNITFKPKPKASRQPPKTTEKSQAQSTKPLVLEKPAKFNPPSHGQRRVKAGPRYPGPSLSEEQIHRQKTKKYPTMMPPEGSFMRWFLTNRSIHMYITMGTLASLASFVWITNFRRSSPFADMLPPFSNLFSHPIAYLRTFGEVIKLTSDYNTAQTMERRKAKVEDVAKRHEYRKAHGLDKDEGFGGWTAKSDAEVLGSGIRLGDGSEAQLAGEGGEGEEQEPVRRRKRPVKMWLGIW</sequence>
<feature type="region of interest" description="Disordered" evidence="1">
    <location>
        <begin position="19"/>
        <end position="101"/>
    </location>
</feature>
<accession>A0A9P7YKV6</accession>
<feature type="compositionally biased region" description="Polar residues" evidence="1">
    <location>
        <begin position="43"/>
        <end position="56"/>
    </location>
</feature>
<dbReference type="OrthoDB" id="5397827at2759"/>
<dbReference type="Proteomes" id="UP000824998">
    <property type="component" value="Unassembled WGS sequence"/>
</dbReference>
<proteinExistence type="predicted"/>
<organism evidence="3 4">
    <name type="scientific">Amylocarpus encephaloides</name>
    <dbReference type="NCBI Taxonomy" id="45428"/>
    <lineage>
        <taxon>Eukaryota</taxon>
        <taxon>Fungi</taxon>
        <taxon>Dikarya</taxon>
        <taxon>Ascomycota</taxon>
        <taxon>Pezizomycotina</taxon>
        <taxon>Leotiomycetes</taxon>
        <taxon>Helotiales</taxon>
        <taxon>Helotiales incertae sedis</taxon>
        <taxon>Amylocarpus</taxon>
    </lineage>
</organism>
<comment type="caution">
    <text evidence="3">The sequence shown here is derived from an EMBL/GenBank/DDBJ whole genome shotgun (WGS) entry which is preliminary data.</text>
</comment>
<dbReference type="AlphaFoldDB" id="A0A9P7YKV6"/>
<dbReference type="EMBL" id="MU251431">
    <property type="protein sequence ID" value="KAG9235476.1"/>
    <property type="molecule type" value="Genomic_DNA"/>
</dbReference>
<name>A0A9P7YKV6_9HELO</name>
<gene>
    <name evidence="3" type="ORF">BJ875DRAFT_270574</name>
</gene>
<evidence type="ECO:0000256" key="1">
    <source>
        <dbReference type="SAM" id="MobiDB-lite"/>
    </source>
</evidence>
<keyword evidence="2" id="KW-0812">Transmembrane</keyword>
<evidence type="ECO:0000313" key="4">
    <source>
        <dbReference type="Proteomes" id="UP000824998"/>
    </source>
</evidence>
<keyword evidence="4" id="KW-1185">Reference proteome</keyword>
<evidence type="ECO:0000313" key="3">
    <source>
        <dbReference type="EMBL" id="KAG9235476.1"/>
    </source>
</evidence>
<evidence type="ECO:0000256" key="2">
    <source>
        <dbReference type="SAM" id="Phobius"/>
    </source>
</evidence>
<keyword evidence="2" id="KW-0472">Membrane</keyword>
<protein>
    <submittedName>
        <fullName evidence="3">Uncharacterized protein</fullName>
    </submittedName>
</protein>
<keyword evidence="2" id="KW-1133">Transmembrane helix</keyword>
<feature type="transmembrane region" description="Helical" evidence="2">
    <location>
        <begin position="120"/>
        <end position="138"/>
    </location>
</feature>